<organism evidence="1 2">
    <name type="scientific">Parapedobacter pyrenivorans</name>
    <dbReference type="NCBI Taxonomy" id="1305674"/>
    <lineage>
        <taxon>Bacteria</taxon>
        <taxon>Pseudomonadati</taxon>
        <taxon>Bacteroidota</taxon>
        <taxon>Sphingobacteriia</taxon>
        <taxon>Sphingobacteriales</taxon>
        <taxon>Sphingobacteriaceae</taxon>
        <taxon>Parapedobacter</taxon>
    </lineage>
</organism>
<dbReference type="SUPFAM" id="SSF53474">
    <property type="entry name" value="alpha/beta-Hydrolases"/>
    <property type="match status" value="1"/>
</dbReference>
<gene>
    <name evidence="1" type="ORF">GCM10007415_01100</name>
</gene>
<evidence type="ECO:0008006" key="3">
    <source>
        <dbReference type="Google" id="ProtNLM"/>
    </source>
</evidence>
<evidence type="ECO:0000313" key="1">
    <source>
        <dbReference type="EMBL" id="GGG73510.1"/>
    </source>
</evidence>
<dbReference type="AlphaFoldDB" id="A0A917M1N1"/>
<protein>
    <recommendedName>
        <fullName evidence="3">Alpha/beta hydrolase family protein</fullName>
    </recommendedName>
</protein>
<proteinExistence type="predicted"/>
<reference evidence="1" key="2">
    <citation type="submission" date="2020-09" db="EMBL/GenBank/DDBJ databases">
        <authorList>
            <person name="Sun Q."/>
            <person name="Zhou Y."/>
        </authorList>
    </citation>
    <scope>NUCLEOTIDE SEQUENCE</scope>
    <source>
        <strain evidence="1">CGMCC 1.12195</strain>
    </source>
</reference>
<accession>A0A917M1N1</accession>
<dbReference type="Proteomes" id="UP000660862">
    <property type="component" value="Unassembled WGS sequence"/>
</dbReference>
<name>A0A917M1N1_9SPHI</name>
<reference evidence="1" key="1">
    <citation type="journal article" date="2014" name="Int. J. Syst. Evol. Microbiol.">
        <title>Complete genome sequence of Corynebacterium casei LMG S-19264T (=DSM 44701T), isolated from a smear-ripened cheese.</title>
        <authorList>
            <consortium name="US DOE Joint Genome Institute (JGI-PGF)"/>
            <person name="Walter F."/>
            <person name="Albersmeier A."/>
            <person name="Kalinowski J."/>
            <person name="Ruckert C."/>
        </authorList>
    </citation>
    <scope>NUCLEOTIDE SEQUENCE</scope>
    <source>
        <strain evidence="1">CGMCC 1.12195</strain>
    </source>
</reference>
<keyword evidence="2" id="KW-1185">Reference proteome</keyword>
<evidence type="ECO:0000313" key="2">
    <source>
        <dbReference type="Proteomes" id="UP000660862"/>
    </source>
</evidence>
<sequence length="432" mass="47861">MSFGLLFSQQVSGIPQVESSVESQVEEYPTENGIVYRVVVKNLDTANYAVYNVFIPTGVDTVRGAFIHQHGCGMEGRGVATAYDVQYQAFAKKWRLAVVGPDLYYESGCHDWKNPESGSGPSLLKALEQVGKASNYPELRDAPWLLWGHSGGGHWVLGMMKDYPERILAAFCYSPAFDPQWAYPDEALKIPVMIRHAGANDSNSPDGKCWETAVNTFHKLRSAGGLASIAHTPYQNHNYSFVRYMAIPFYSSVLAKRLPMGKSVSFTAMRDIDETTGWLGDTLLTNTYKYAEYTSTPMALSWLPDSMVAAKWKEYVITGTVVDRTPPPAPYGLTHKRLHNVAVELSWQATADVESGIKQFNIYNGNQLIARFPEHGVYQRFDTNGDEAIPMSGLPELKTVVMVPAGAGANVSISTVNHFDMESPRTVFTRVD</sequence>
<dbReference type="EMBL" id="BMER01000001">
    <property type="protein sequence ID" value="GGG73510.1"/>
    <property type="molecule type" value="Genomic_DNA"/>
</dbReference>
<comment type="caution">
    <text evidence="1">The sequence shown here is derived from an EMBL/GenBank/DDBJ whole genome shotgun (WGS) entry which is preliminary data.</text>
</comment>
<dbReference type="InterPro" id="IPR029058">
    <property type="entry name" value="AB_hydrolase_fold"/>
</dbReference>
<dbReference type="Gene3D" id="3.40.50.1820">
    <property type="entry name" value="alpha/beta hydrolase"/>
    <property type="match status" value="1"/>
</dbReference>